<evidence type="ECO:0000256" key="2">
    <source>
        <dbReference type="ARBA" id="ARBA00010333"/>
    </source>
</evidence>
<evidence type="ECO:0000256" key="1">
    <source>
        <dbReference type="ARBA" id="ARBA00004196"/>
    </source>
</evidence>
<evidence type="ECO:0000259" key="7">
    <source>
        <dbReference type="SMART" id="SM00062"/>
    </source>
</evidence>
<comment type="similarity">
    <text evidence="2 6">Belongs to the bacterial solute-binding protein 3 family.</text>
</comment>
<evidence type="ECO:0000256" key="5">
    <source>
        <dbReference type="ARBA" id="ARBA00023288"/>
    </source>
</evidence>
<dbReference type="PANTHER" id="PTHR35936">
    <property type="entry name" value="MEMBRANE-BOUND LYTIC MUREIN TRANSGLYCOSYLASE F"/>
    <property type="match status" value="1"/>
</dbReference>
<dbReference type="OrthoDB" id="9774451at2"/>
<gene>
    <name evidence="9" type="ORF">D4T97_015440</name>
</gene>
<sequence length="268" mass="29127">MKKVSRIWSLAFLLLALTALLFGCGGGSKGSESTGGGDSSDGDGKKKLVVGTDATYAPMEYMDNNGNIVGIDIDIVEAIAEEAGFDVEFKNIGWEPLFPAVENGEVDFAVSSITITEERQETYDFSEPYYIANQVILVKKGSDIKSFQDLKDKKTSLQINTTGHTMLKEIQGKTSSKIIASETMPLAIEELLNGNAEAAVGDNSTVNEYIKNNPNVEVEIVEDDSAEKEYYGLMVKKGNSEVVNLLNDGIKKIKENGKLKEITGFDVE</sequence>
<dbReference type="RefSeq" id="WP_126051651.1">
    <property type="nucleotide sequence ID" value="NZ_QYTV02000007.1"/>
</dbReference>
<dbReference type="GO" id="GO:0016020">
    <property type="term" value="C:membrane"/>
    <property type="evidence" value="ECO:0007669"/>
    <property type="project" value="InterPro"/>
</dbReference>
<name>A0A429XWP7_9BACI</name>
<dbReference type="CDD" id="cd13624">
    <property type="entry name" value="PBP2_Arg_Lys_His"/>
    <property type="match status" value="1"/>
</dbReference>
<dbReference type="SUPFAM" id="SSF53850">
    <property type="entry name" value="Periplasmic binding protein-like II"/>
    <property type="match status" value="1"/>
</dbReference>
<dbReference type="InterPro" id="IPR018313">
    <property type="entry name" value="SBP_3_CS"/>
</dbReference>
<dbReference type="GO" id="GO:0015276">
    <property type="term" value="F:ligand-gated monoatomic ion channel activity"/>
    <property type="evidence" value="ECO:0007669"/>
    <property type="project" value="InterPro"/>
</dbReference>
<dbReference type="InterPro" id="IPR001320">
    <property type="entry name" value="Iontro_rcpt_C"/>
</dbReference>
<dbReference type="SMART" id="SM00079">
    <property type="entry name" value="PBPe"/>
    <property type="match status" value="1"/>
</dbReference>
<dbReference type="Pfam" id="PF00497">
    <property type="entry name" value="SBP_bac_3"/>
    <property type="match status" value="1"/>
</dbReference>
<dbReference type="PROSITE" id="PS01039">
    <property type="entry name" value="SBP_BACTERIAL_3"/>
    <property type="match status" value="1"/>
</dbReference>
<protein>
    <submittedName>
        <fullName evidence="9">Basic amino acid ABC transporter substrate-binding protein</fullName>
    </submittedName>
</protein>
<evidence type="ECO:0000313" key="9">
    <source>
        <dbReference type="EMBL" id="RST72805.1"/>
    </source>
</evidence>
<evidence type="ECO:0000259" key="8">
    <source>
        <dbReference type="SMART" id="SM00079"/>
    </source>
</evidence>
<dbReference type="GO" id="GO:0030313">
    <property type="term" value="C:cell envelope"/>
    <property type="evidence" value="ECO:0007669"/>
    <property type="project" value="UniProtKB-SubCell"/>
</dbReference>
<dbReference type="PROSITE" id="PS51257">
    <property type="entry name" value="PROKAR_LIPOPROTEIN"/>
    <property type="match status" value="1"/>
</dbReference>
<evidence type="ECO:0000256" key="6">
    <source>
        <dbReference type="RuleBase" id="RU003744"/>
    </source>
</evidence>
<evidence type="ECO:0000256" key="4">
    <source>
        <dbReference type="ARBA" id="ARBA00023139"/>
    </source>
</evidence>
<dbReference type="PANTHER" id="PTHR35936:SF19">
    <property type="entry name" value="AMINO-ACID-BINDING PROTEIN YXEM-RELATED"/>
    <property type="match status" value="1"/>
</dbReference>
<dbReference type="Gene3D" id="3.40.190.10">
    <property type="entry name" value="Periplasmic binding protein-like II"/>
    <property type="match status" value="2"/>
</dbReference>
<dbReference type="Proteomes" id="UP000287156">
    <property type="component" value="Unassembled WGS sequence"/>
</dbReference>
<reference evidence="9" key="1">
    <citation type="submission" date="2018-12" db="EMBL/GenBank/DDBJ databases">
        <authorList>
            <person name="Sun L."/>
            <person name="Chen Z."/>
        </authorList>
    </citation>
    <scope>NUCLEOTIDE SEQUENCE [LARGE SCALE GENOMIC DNA]</scope>
    <source>
        <strain evidence="9">3-2-2</strain>
    </source>
</reference>
<accession>A0A429XWP7</accession>
<dbReference type="SMART" id="SM00062">
    <property type="entry name" value="PBPb"/>
    <property type="match status" value="1"/>
</dbReference>
<keyword evidence="10" id="KW-1185">Reference proteome</keyword>
<dbReference type="EMBL" id="QYTV02000007">
    <property type="protein sequence ID" value="RST72805.1"/>
    <property type="molecule type" value="Genomic_DNA"/>
</dbReference>
<feature type="domain" description="Solute-binding protein family 3/N-terminal" evidence="7">
    <location>
        <begin position="47"/>
        <end position="266"/>
    </location>
</feature>
<evidence type="ECO:0000313" key="10">
    <source>
        <dbReference type="Proteomes" id="UP000287156"/>
    </source>
</evidence>
<keyword evidence="5" id="KW-0449">Lipoprotein</keyword>
<evidence type="ECO:0000256" key="3">
    <source>
        <dbReference type="ARBA" id="ARBA00022729"/>
    </source>
</evidence>
<keyword evidence="4" id="KW-0564">Palmitate</keyword>
<dbReference type="AlphaFoldDB" id="A0A429XWP7"/>
<keyword evidence="3" id="KW-0732">Signal</keyword>
<feature type="domain" description="Ionotropic glutamate receptor C-terminal" evidence="8">
    <location>
        <begin position="47"/>
        <end position="264"/>
    </location>
</feature>
<comment type="subcellular location">
    <subcellularLocation>
        <location evidence="1">Cell envelope</location>
    </subcellularLocation>
</comment>
<proteinExistence type="inferred from homology"/>
<comment type="caution">
    <text evidence="9">The sequence shown here is derived from an EMBL/GenBank/DDBJ whole genome shotgun (WGS) entry which is preliminary data.</text>
</comment>
<organism evidence="9 10">
    <name type="scientific">Siminovitchia acidinfaciens</name>
    <dbReference type="NCBI Taxonomy" id="2321395"/>
    <lineage>
        <taxon>Bacteria</taxon>
        <taxon>Bacillati</taxon>
        <taxon>Bacillota</taxon>
        <taxon>Bacilli</taxon>
        <taxon>Bacillales</taxon>
        <taxon>Bacillaceae</taxon>
        <taxon>Siminovitchia</taxon>
    </lineage>
</organism>
<dbReference type="InterPro" id="IPR001638">
    <property type="entry name" value="Solute-binding_3/MltF_N"/>
</dbReference>